<evidence type="ECO:0000313" key="2">
    <source>
        <dbReference type="Proteomes" id="UP000788993"/>
    </source>
</evidence>
<comment type="caution">
    <text evidence="1">The sequence shown here is derived from an EMBL/GenBank/DDBJ whole genome shotgun (WGS) entry which is preliminary data.</text>
</comment>
<dbReference type="EMBL" id="JAEUBD010000146">
    <property type="protein sequence ID" value="KAH3676647.1"/>
    <property type="molecule type" value="Genomic_DNA"/>
</dbReference>
<evidence type="ECO:0000313" key="1">
    <source>
        <dbReference type="EMBL" id="KAH3676647.1"/>
    </source>
</evidence>
<dbReference type="Proteomes" id="UP000788993">
    <property type="component" value="Unassembled WGS sequence"/>
</dbReference>
<protein>
    <submittedName>
        <fullName evidence="1">Uncharacterized protein</fullName>
    </submittedName>
</protein>
<dbReference type="AlphaFoldDB" id="A0A9P8PS74"/>
<keyword evidence="2" id="KW-1185">Reference proteome</keyword>
<reference evidence="1" key="1">
    <citation type="journal article" date="2021" name="Open Biol.">
        <title>Shared evolutionary footprints suggest mitochondrial oxidative damage underlies multiple complex I losses in fungi.</title>
        <authorList>
            <person name="Schikora-Tamarit M.A."/>
            <person name="Marcet-Houben M."/>
            <person name="Nosek J."/>
            <person name="Gabaldon T."/>
        </authorList>
    </citation>
    <scope>NUCLEOTIDE SEQUENCE</scope>
    <source>
        <strain evidence="1">NCAIM Y.01608</strain>
    </source>
</reference>
<accession>A0A9P8PS74</accession>
<organism evidence="1 2">
    <name type="scientific">Ogataea polymorpha</name>
    <dbReference type="NCBI Taxonomy" id="460523"/>
    <lineage>
        <taxon>Eukaryota</taxon>
        <taxon>Fungi</taxon>
        <taxon>Dikarya</taxon>
        <taxon>Ascomycota</taxon>
        <taxon>Saccharomycotina</taxon>
        <taxon>Pichiomycetes</taxon>
        <taxon>Pichiales</taxon>
        <taxon>Pichiaceae</taxon>
        <taxon>Ogataea</taxon>
    </lineage>
</organism>
<sequence>MLPVVQNSLDLLRPSQFVDIFKVLFRQLKWFGSQVWNVLANQAGWLHSRLWNLLHQESLEWLDTRSQVRGVEWNRNALQWDTGVSSFQVDWLWLGQRLLGNLVDDLTQVLGNLFERHCLLQLDNVDLLDLKHVQRVAQSIQSSKISGSNVLLVLHVEVDDLQQPAGLLANVLDNESQGRIVEVLTKRVTSKHGLARHQSLGLHILECSLLHKSKSWLGELRSRKQSRWRLESISGGVLVNVLENFLRLKISILIDGFKHHRDVVLSDLSSLWTTKVDCQLVRVVLDDVQDRESVVVNKVSVGPIPNVLGNLRRVVQIHTHTLFLRTLTGKDERGDRLVNFCLTRKHNIAGVSLLGLDLDDLSSVDHGNVLQLSCKLVVWQNHSNKVRLVGPHSWSNTVGSMHFDKRPDRSRGEHTMGDGAWQACIDLHRSLGSLLEGVLKVCVNASVEESGGDLHDSLSISVNSTKNLNSLTCCTVDHRDDLGIRRDLVTDFQWFGAWHHSVRVGQVNKLQNVTVDRLREDCFHDSSPSNNNSKVHRSQLVSANSWNEIFTRVSNSMCQFGNGLLSDFRGTTIDR</sequence>
<gene>
    <name evidence="1" type="ORF">OGATHE_001136</name>
</gene>
<reference evidence="1" key="2">
    <citation type="submission" date="2021-01" db="EMBL/GenBank/DDBJ databases">
        <authorList>
            <person name="Schikora-Tamarit M.A."/>
        </authorList>
    </citation>
    <scope>NUCLEOTIDE SEQUENCE</scope>
    <source>
        <strain evidence="1">NCAIM Y.01608</strain>
    </source>
</reference>
<name>A0A9P8PS74_9ASCO</name>
<proteinExistence type="predicted"/>